<organism evidence="5 6">
    <name type="scientific">Enterococcus lacertideformus</name>
    <dbReference type="NCBI Taxonomy" id="2771493"/>
    <lineage>
        <taxon>Bacteria</taxon>
        <taxon>Bacillati</taxon>
        <taxon>Bacillota</taxon>
        <taxon>Bacilli</taxon>
        <taxon>Lactobacillales</taxon>
        <taxon>Enterococcaceae</taxon>
        <taxon>Enterococcus</taxon>
    </lineage>
</organism>
<name>A0A931AVV2_9ENTE</name>
<evidence type="ECO:0000256" key="1">
    <source>
        <dbReference type="ARBA" id="ARBA00022729"/>
    </source>
</evidence>
<dbReference type="Pfam" id="PF11611">
    <property type="entry name" value="DUF4352"/>
    <property type="match status" value="1"/>
</dbReference>
<dbReference type="EMBL" id="JADAKE010000016">
    <property type="protein sequence ID" value="MBF8808221.1"/>
    <property type="molecule type" value="Genomic_DNA"/>
</dbReference>
<dbReference type="AlphaFoldDB" id="A0A931AVV2"/>
<keyword evidence="3" id="KW-0812">Transmembrane</keyword>
<reference evidence="5" key="1">
    <citation type="submission" date="2020-09" db="EMBL/GenBank/DDBJ databases">
        <title>Genomic insights into the novelty and pathogenicity of a unique biofilm-forming Enterococcus sp. bacteria (Enterococcus lacertideformus) identified in reptiles.</title>
        <authorList>
            <person name="Agius J.E."/>
            <person name="Phalen D.N."/>
            <person name="Rose K."/>
            <person name="Eden J.-S."/>
        </authorList>
    </citation>
    <scope>NUCLEOTIDE SEQUENCE</scope>
    <source>
        <strain evidence="5">PHRS 0518</strain>
    </source>
</reference>
<dbReference type="Proteomes" id="UP000637757">
    <property type="component" value="Unassembled WGS sequence"/>
</dbReference>
<evidence type="ECO:0000313" key="5">
    <source>
        <dbReference type="EMBL" id="MBF8808221.1"/>
    </source>
</evidence>
<sequence>MDKKKIIGKDGKTYVMKKQKPFYKRIWFWIVAVIIVFAITDGSLGRNDEKASTTNAEKKVGASAKNETTESTDTLDKDFKVGDIVSYKGYEIKVNNVQYNDGTEYNRPKEGQQFVIVNITITNNTSEKQTYNPFDYKLNANGNATDLMSFLPDVDNLNSGELDPKASVTGNLIGEADTSGSLKLQYKASYWNDKTVDINLK</sequence>
<dbReference type="InterPro" id="IPR029050">
    <property type="entry name" value="Immunoprotect_excell_Ig-like"/>
</dbReference>
<proteinExistence type="predicted"/>
<keyword evidence="6" id="KW-1185">Reference proteome</keyword>
<evidence type="ECO:0000313" key="6">
    <source>
        <dbReference type="Proteomes" id="UP000637757"/>
    </source>
</evidence>
<feature type="domain" description="DUF4352" evidence="4">
    <location>
        <begin position="79"/>
        <end position="194"/>
    </location>
</feature>
<protein>
    <submittedName>
        <fullName evidence="5">DUF4352 domain-containing protein</fullName>
    </submittedName>
</protein>
<keyword evidence="1" id="KW-0732">Signal</keyword>
<feature type="transmembrane region" description="Helical" evidence="3">
    <location>
        <begin position="26"/>
        <end position="45"/>
    </location>
</feature>
<evidence type="ECO:0000256" key="2">
    <source>
        <dbReference type="SAM" id="MobiDB-lite"/>
    </source>
</evidence>
<dbReference type="Gene3D" id="2.60.40.1240">
    <property type="match status" value="1"/>
</dbReference>
<feature type="compositionally biased region" description="Basic and acidic residues" evidence="2">
    <location>
        <begin position="46"/>
        <end position="60"/>
    </location>
</feature>
<accession>A0A931AVV2</accession>
<feature type="region of interest" description="Disordered" evidence="2">
    <location>
        <begin position="45"/>
        <end position="72"/>
    </location>
</feature>
<gene>
    <name evidence="5" type="ORF">IC227_07770</name>
</gene>
<evidence type="ECO:0000256" key="3">
    <source>
        <dbReference type="SAM" id="Phobius"/>
    </source>
</evidence>
<keyword evidence="3" id="KW-1133">Transmembrane helix</keyword>
<keyword evidence="3" id="KW-0472">Membrane</keyword>
<evidence type="ECO:0000259" key="4">
    <source>
        <dbReference type="Pfam" id="PF11611"/>
    </source>
</evidence>
<comment type="caution">
    <text evidence="5">The sequence shown here is derived from an EMBL/GenBank/DDBJ whole genome shotgun (WGS) entry which is preliminary data.</text>
</comment>
<dbReference type="InterPro" id="IPR029051">
    <property type="entry name" value="DUF4352"/>
</dbReference>